<protein>
    <recommendedName>
        <fullName evidence="3">Inovirus Gp2 family protein</fullName>
    </recommendedName>
</protein>
<gene>
    <name evidence="1" type="ORF">HX830_21405</name>
</gene>
<evidence type="ECO:0000313" key="2">
    <source>
        <dbReference type="Proteomes" id="UP000522864"/>
    </source>
</evidence>
<dbReference type="AlphaFoldDB" id="A0A7Y7WU05"/>
<sequence length="240" mass="27708">MSENKKYYSQARFMGVPIKCGVLYPSITKILEELYVMIYEGTKAYPRPRGYHVRLRFTKKMTSRTFSARLSTFFQRKSGYVPLRLTVVECDEDDEGLHHHFAIILNDRLDRRSSLQHFMARLLAGGFLANYQVVCPDIDAYGHHLRTIEEKDSYFEWMSYLAKVYTKPEHGQILSPCRAVSRALKEWKLAGKPDLRKQLLDQAMKDSVTTVDILEFMQPLDISLTTIMPHAAPVALPEAI</sequence>
<name>A0A7Y7WU05_9PSED</name>
<evidence type="ECO:0000313" key="1">
    <source>
        <dbReference type="EMBL" id="NWB87427.1"/>
    </source>
</evidence>
<organism evidence="1 2">
    <name type="scientific">Pseudomonas gingeri</name>
    <dbReference type="NCBI Taxonomy" id="117681"/>
    <lineage>
        <taxon>Bacteria</taxon>
        <taxon>Pseudomonadati</taxon>
        <taxon>Pseudomonadota</taxon>
        <taxon>Gammaproteobacteria</taxon>
        <taxon>Pseudomonadales</taxon>
        <taxon>Pseudomonadaceae</taxon>
        <taxon>Pseudomonas</taxon>
    </lineage>
</organism>
<dbReference type="RefSeq" id="WP_177102439.1">
    <property type="nucleotide sequence ID" value="NZ_JACAQA010000018.1"/>
</dbReference>
<proteinExistence type="predicted"/>
<dbReference type="Proteomes" id="UP000522864">
    <property type="component" value="Unassembled WGS sequence"/>
</dbReference>
<accession>A0A7Y7WU05</accession>
<dbReference type="EMBL" id="JACAQA010000018">
    <property type="protein sequence ID" value="NWB87427.1"/>
    <property type="molecule type" value="Genomic_DNA"/>
</dbReference>
<comment type="caution">
    <text evidence="1">The sequence shown here is derived from an EMBL/GenBank/DDBJ whole genome shotgun (WGS) entry which is preliminary data.</text>
</comment>
<reference evidence="1 2" key="1">
    <citation type="submission" date="2020-04" db="EMBL/GenBank/DDBJ databases">
        <title>Molecular characterization of pseudomonads from Agaricus bisporus reveal novel blotch 2 pathogens in Western Europe.</title>
        <authorList>
            <person name="Taparia T."/>
            <person name="Krijger M."/>
            <person name="Haynes E."/>
            <person name="Elpinstone J.G."/>
            <person name="Noble R."/>
            <person name="Van Der Wolf J."/>
        </authorList>
    </citation>
    <scope>NUCLEOTIDE SEQUENCE [LARGE SCALE GENOMIC DNA]</scope>
    <source>
        <strain evidence="1 2">G9001</strain>
    </source>
</reference>
<evidence type="ECO:0008006" key="3">
    <source>
        <dbReference type="Google" id="ProtNLM"/>
    </source>
</evidence>